<organism evidence="1 2">
    <name type="scientific">Achromobacter aloeverae</name>
    <dbReference type="NCBI Taxonomy" id="1750518"/>
    <lineage>
        <taxon>Bacteria</taxon>
        <taxon>Pseudomonadati</taxon>
        <taxon>Pseudomonadota</taxon>
        <taxon>Betaproteobacteria</taxon>
        <taxon>Burkholderiales</taxon>
        <taxon>Alcaligenaceae</taxon>
        <taxon>Achromobacter</taxon>
    </lineage>
</organism>
<gene>
    <name evidence="1" type="ORF">C7R54_15645</name>
</gene>
<evidence type="ECO:0008006" key="3">
    <source>
        <dbReference type="Google" id="ProtNLM"/>
    </source>
</evidence>
<name>A0A4Q1HIH6_9BURK</name>
<dbReference type="Gene3D" id="3.40.50.300">
    <property type="entry name" value="P-loop containing nucleotide triphosphate hydrolases"/>
    <property type="match status" value="1"/>
</dbReference>
<dbReference type="RefSeq" id="WP_129151376.1">
    <property type="nucleotide sequence ID" value="NZ_JBHSDO010000011.1"/>
</dbReference>
<proteinExistence type="predicted"/>
<protein>
    <recommendedName>
        <fullName evidence="3">Terminase</fullName>
    </recommendedName>
</protein>
<dbReference type="AlphaFoldDB" id="A0A4Q1HIH6"/>
<dbReference type="EMBL" id="PYAL01000004">
    <property type="protein sequence ID" value="RXN88008.1"/>
    <property type="molecule type" value="Genomic_DNA"/>
</dbReference>
<accession>A0A4Q1HIH6</accession>
<dbReference type="InterPro" id="IPR027417">
    <property type="entry name" value="P-loop_NTPase"/>
</dbReference>
<dbReference type="Gene3D" id="3.30.420.280">
    <property type="match status" value="1"/>
</dbReference>
<dbReference type="OrthoDB" id="5684611at2"/>
<keyword evidence="2" id="KW-1185">Reference proteome</keyword>
<reference evidence="1 2" key="1">
    <citation type="journal article" date="2017" name="Int. J. Syst. Evol. Microbiol.">
        <title>Achromobacter aloeverae sp. nov., isolated from the root of Aloe vera (L.) Burm.f.</title>
        <authorList>
            <person name="Kuncharoen N."/>
            <person name="Muramatsu Y."/>
            <person name="Shibata C."/>
            <person name="Kamakura Y."/>
            <person name="Nakagawa Y."/>
            <person name="Tanasupawat S."/>
        </authorList>
    </citation>
    <scope>NUCLEOTIDE SEQUENCE [LARGE SCALE GENOMIC DNA]</scope>
    <source>
        <strain evidence="1 2">AVA-1</strain>
    </source>
</reference>
<evidence type="ECO:0000313" key="1">
    <source>
        <dbReference type="EMBL" id="RXN88008.1"/>
    </source>
</evidence>
<evidence type="ECO:0000313" key="2">
    <source>
        <dbReference type="Proteomes" id="UP000290849"/>
    </source>
</evidence>
<sequence length="443" mass="50603">MPAITLPNNWRPRDYQMDAWRYLEGGGRHAELVWHRRSGKDDLGLHWTAVASFERIGTYWYMLPLAAQAKKAIWNAINPRTGMKRVDEAFPPEIRKRQNDQEMYIELISGSTFQVVGSDNFNSLVGSPPVGLVYSEWALSNPAAKAYLRPILAENGGWQIFNTTPRGKNHAHRTLMAAKEDPNAFAQVLTARDTGILSEAQLERLLADYIKDYGEALGTAYFEQEFMCSFETPVMGAVYAKELREAAARIRPVPYDPSKPVHIFWDLGRADKTAIWFAQLAPFEYRVIDYVEGVGKHIGEYIVELQAKRYVYGDCWLPHDANNELLAAERTVAQQLRAAGFKVRTVLKTSIDTRIEAARLMLPMMWFDERKCELGLDALRNYRYRVDEETKQFSKEPLHDWASHAADAFGYMAVALKEPKPVTKDVRKSSLPYQHRAAGGYWM</sequence>
<comment type="caution">
    <text evidence="1">The sequence shown here is derived from an EMBL/GenBank/DDBJ whole genome shotgun (WGS) entry which is preliminary data.</text>
</comment>
<dbReference type="Proteomes" id="UP000290849">
    <property type="component" value="Unassembled WGS sequence"/>
</dbReference>